<evidence type="ECO:0000313" key="1">
    <source>
        <dbReference type="EMBL" id="RFU66795.1"/>
    </source>
</evidence>
<evidence type="ECO:0000313" key="2">
    <source>
        <dbReference type="Proteomes" id="UP000264541"/>
    </source>
</evidence>
<dbReference type="OrthoDB" id="2696719at2"/>
<name>A0A372LK37_9BACI</name>
<organism evidence="1 2">
    <name type="scientific">Peribacillus saganii</name>
    <dbReference type="NCBI Taxonomy" id="2303992"/>
    <lineage>
        <taxon>Bacteria</taxon>
        <taxon>Bacillati</taxon>
        <taxon>Bacillota</taxon>
        <taxon>Bacilli</taxon>
        <taxon>Bacillales</taxon>
        <taxon>Bacillaceae</taxon>
        <taxon>Peribacillus</taxon>
    </lineage>
</organism>
<gene>
    <name evidence="1" type="ORF">D0469_16900</name>
</gene>
<proteinExistence type="predicted"/>
<reference evidence="1 2" key="1">
    <citation type="submission" date="2018-08" db="EMBL/GenBank/DDBJ databases">
        <title>Bacillus chawlae sp. nov., Bacillus glennii sp. nov., and Bacillus saganii sp. nov. Isolated from the Vehicle Assembly Building at Kennedy Space Center where the Viking Spacecraft were Assembled.</title>
        <authorList>
            <person name="Seuylemezian A."/>
            <person name="Vaishampayan P."/>
        </authorList>
    </citation>
    <scope>NUCLEOTIDE SEQUENCE [LARGE SCALE GENOMIC DNA]</scope>
    <source>
        <strain evidence="1 2">V47-23a</strain>
    </source>
</reference>
<sequence>MRMLWRLIVIVGASAAAIRYRYRLMNMVLGNSMLRKFVVSRSLNVPLLRDKMMQSMFRP</sequence>
<accession>A0A372LK37</accession>
<dbReference type="Proteomes" id="UP000264541">
    <property type="component" value="Unassembled WGS sequence"/>
</dbReference>
<dbReference type="AlphaFoldDB" id="A0A372LK37"/>
<keyword evidence="2" id="KW-1185">Reference proteome</keyword>
<protein>
    <submittedName>
        <fullName evidence="1">Uncharacterized protein</fullName>
    </submittedName>
</protein>
<comment type="caution">
    <text evidence="1">The sequence shown here is derived from an EMBL/GenBank/DDBJ whole genome shotgun (WGS) entry which is preliminary data.</text>
</comment>
<dbReference type="RefSeq" id="WP_117327898.1">
    <property type="nucleotide sequence ID" value="NZ_QVTE01000050.1"/>
</dbReference>
<dbReference type="EMBL" id="QVTE01000050">
    <property type="protein sequence ID" value="RFU66795.1"/>
    <property type="molecule type" value="Genomic_DNA"/>
</dbReference>